<dbReference type="InterPro" id="IPR007300">
    <property type="entry name" value="CidB/LrgB"/>
</dbReference>
<keyword evidence="2 5" id="KW-0812">Transmembrane</keyword>
<dbReference type="RefSeq" id="WP_379896547.1">
    <property type="nucleotide sequence ID" value="NZ_CBCSCT010000005.1"/>
</dbReference>
<comment type="caution">
    <text evidence="6">The sequence shown here is derived from an EMBL/GenBank/DDBJ whole genome shotgun (WGS) entry which is preliminary data.</text>
</comment>
<dbReference type="InterPro" id="IPR005261">
    <property type="entry name" value="YohK-like"/>
</dbReference>
<keyword evidence="3 5" id="KW-1133">Transmembrane helix</keyword>
<evidence type="ECO:0000256" key="2">
    <source>
        <dbReference type="ARBA" id="ARBA00022692"/>
    </source>
</evidence>
<proteinExistence type="predicted"/>
<dbReference type="EMBL" id="JBHSQV010000186">
    <property type="protein sequence ID" value="MFC5989004.1"/>
    <property type="molecule type" value="Genomic_DNA"/>
</dbReference>
<gene>
    <name evidence="6" type="ORF">ACFPXP_21585</name>
</gene>
<evidence type="ECO:0000313" key="7">
    <source>
        <dbReference type="Proteomes" id="UP001596250"/>
    </source>
</evidence>
<accession>A0ABW1IVN8</accession>
<evidence type="ECO:0000256" key="5">
    <source>
        <dbReference type="SAM" id="Phobius"/>
    </source>
</evidence>
<dbReference type="Pfam" id="PF04172">
    <property type="entry name" value="LrgB"/>
    <property type="match status" value="1"/>
</dbReference>
<protein>
    <submittedName>
        <fullName evidence="6">CidB/LrgB family autolysis modulator</fullName>
    </submittedName>
</protein>
<dbReference type="NCBIfam" id="TIGR00659">
    <property type="entry name" value="CidB/LrgB family autolysis modulator"/>
    <property type="match status" value="1"/>
</dbReference>
<feature type="transmembrane region" description="Helical" evidence="5">
    <location>
        <begin position="27"/>
        <end position="48"/>
    </location>
</feature>
<feature type="transmembrane region" description="Helical" evidence="5">
    <location>
        <begin position="138"/>
        <end position="161"/>
    </location>
</feature>
<evidence type="ECO:0000256" key="4">
    <source>
        <dbReference type="ARBA" id="ARBA00023136"/>
    </source>
</evidence>
<reference evidence="7" key="1">
    <citation type="journal article" date="2019" name="Int. J. Syst. Evol. Microbiol.">
        <title>The Global Catalogue of Microorganisms (GCM) 10K type strain sequencing project: providing services to taxonomists for standard genome sequencing and annotation.</title>
        <authorList>
            <consortium name="The Broad Institute Genomics Platform"/>
            <consortium name="The Broad Institute Genome Sequencing Center for Infectious Disease"/>
            <person name="Wu L."/>
            <person name="Ma J."/>
        </authorList>
    </citation>
    <scope>NUCLEOTIDE SEQUENCE [LARGE SCALE GENOMIC DNA]</scope>
    <source>
        <strain evidence="7">CCM 8749</strain>
    </source>
</reference>
<organism evidence="6 7">
    <name type="scientific">Marinicrinis lubricantis</name>
    <dbReference type="NCBI Taxonomy" id="2086470"/>
    <lineage>
        <taxon>Bacteria</taxon>
        <taxon>Bacillati</taxon>
        <taxon>Bacillota</taxon>
        <taxon>Bacilli</taxon>
        <taxon>Bacillales</taxon>
        <taxon>Paenibacillaceae</taxon>
    </lineage>
</organism>
<sequence length="229" mass="24349">MIAGFISLTATLVVYILAKRAYSAKKMFWLSPLLVTPAALVVLLIFTHTSYETYNSGGKWLSYMLSPATVAFAIPLYKHYPLIKKHASQILISVLAGAAVAAVSSALMAFVLHLNPQIVYSLVPRSVTTPIAMDVSEWIGGIPTITAVFVILTGILGSAIGPAIIRLFRIKDDVARGVLLGTSAHGAGTSKAFEFSSLAGTVSSVSMIIAALVTLFLTPSVFMMIDPFL</sequence>
<dbReference type="Proteomes" id="UP001596250">
    <property type="component" value="Unassembled WGS sequence"/>
</dbReference>
<evidence type="ECO:0000256" key="1">
    <source>
        <dbReference type="ARBA" id="ARBA00004141"/>
    </source>
</evidence>
<feature type="transmembrane region" description="Helical" evidence="5">
    <location>
        <begin position="60"/>
        <end position="78"/>
    </location>
</feature>
<evidence type="ECO:0000256" key="3">
    <source>
        <dbReference type="ARBA" id="ARBA00022989"/>
    </source>
</evidence>
<feature type="transmembrane region" description="Helical" evidence="5">
    <location>
        <begin position="90"/>
        <end position="112"/>
    </location>
</feature>
<keyword evidence="4 5" id="KW-0472">Membrane</keyword>
<dbReference type="PANTHER" id="PTHR30249">
    <property type="entry name" value="PUTATIVE SEROTONIN TRANSPORTER"/>
    <property type="match status" value="1"/>
</dbReference>
<feature type="transmembrane region" description="Helical" evidence="5">
    <location>
        <begin position="205"/>
        <end position="225"/>
    </location>
</feature>
<dbReference type="PANTHER" id="PTHR30249:SF3">
    <property type="entry name" value="MUREIN HYDROLASE EXPORT REGULATOR"/>
    <property type="match status" value="1"/>
</dbReference>
<name>A0ABW1IVN8_9BACL</name>
<keyword evidence="7" id="KW-1185">Reference proteome</keyword>
<evidence type="ECO:0000313" key="6">
    <source>
        <dbReference type="EMBL" id="MFC5989004.1"/>
    </source>
</evidence>
<comment type="subcellular location">
    <subcellularLocation>
        <location evidence="1">Membrane</location>
        <topology evidence="1">Multi-pass membrane protein</topology>
    </subcellularLocation>
</comment>